<dbReference type="Pfam" id="PF04082">
    <property type="entry name" value="Fungal_trans"/>
    <property type="match status" value="1"/>
</dbReference>
<protein>
    <recommendedName>
        <fullName evidence="8">Zn(2)-C6 fungal-type domain-containing protein</fullName>
    </recommendedName>
</protein>
<dbReference type="CDD" id="cd12148">
    <property type="entry name" value="fungal_TF_MHR"/>
    <property type="match status" value="1"/>
</dbReference>
<keyword evidence="3" id="KW-0805">Transcription regulation</keyword>
<evidence type="ECO:0000256" key="1">
    <source>
        <dbReference type="ARBA" id="ARBA00004123"/>
    </source>
</evidence>
<gene>
    <name evidence="9" type="ORF">PENANT_c081G01035</name>
</gene>
<evidence type="ECO:0000313" key="9">
    <source>
        <dbReference type="EMBL" id="OQD78783.1"/>
    </source>
</evidence>
<reference evidence="10" key="1">
    <citation type="journal article" date="2017" name="Nat. Microbiol.">
        <title>Global analysis of biosynthetic gene clusters reveals vast potential of secondary metabolite production in Penicillium species.</title>
        <authorList>
            <person name="Nielsen J.C."/>
            <person name="Grijseels S."/>
            <person name="Prigent S."/>
            <person name="Ji B."/>
            <person name="Dainat J."/>
            <person name="Nielsen K.F."/>
            <person name="Frisvad J.C."/>
            <person name="Workman M."/>
            <person name="Nielsen J."/>
        </authorList>
    </citation>
    <scope>NUCLEOTIDE SEQUENCE [LARGE SCALE GENOMIC DNA]</scope>
    <source>
        <strain evidence="10">IBT 31811</strain>
    </source>
</reference>
<dbReference type="SMART" id="SM00906">
    <property type="entry name" value="Fungal_trans"/>
    <property type="match status" value="1"/>
</dbReference>
<evidence type="ECO:0000259" key="8">
    <source>
        <dbReference type="PROSITE" id="PS50048"/>
    </source>
</evidence>
<feature type="region of interest" description="Disordered" evidence="7">
    <location>
        <begin position="56"/>
        <end position="75"/>
    </location>
</feature>
<evidence type="ECO:0000256" key="3">
    <source>
        <dbReference type="ARBA" id="ARBA00023015"/>
    </source>
</evidence>
<feature type="region of interest" description="Disordered" evidence="7">
    <location>
        <begin position="125"/>
        <end position="153"/>
    </location>
</feature>
<keyword evidence="4" id="KW-0238">DNA-binding</keyword>
<evidence type="ECO:0000256" key="6">
    <source>
        <dbReference type="ARBA" id="ARBA00023242"/>
    </source>
</evidence>
<dbReference type="GO" id="GO:0006351">
    <property type="term" value="P:DNA-templated transcription"/>
    <property type="evidence" value="ECO:0007669"/>
    <property type="project" value="InterPro"/>
</dbReference>
<dbReference type="InterPro" id="IPR036864">
    <property type="entry name" value="Zn2-C6_fun-type_DNA-bd_sf"/>
</dbReference>
<accession>A0A1V6PPC0</accession>
<evidence type="ECO:0000256" key="2">
    <source>
        <dbReference type="ARBA" id="ARBA00022723"/>
    </source>
</evidence>
<comment type="subcellular location">
    <subcellularLocation>
        <location evidence="1">Nucleus</location>
    </subcellularLocation>
</comment>
<keyword evidence="10" id="KW-1185">Reference proteome</keyword>
<dbReference type="PANTHER" id="PTHR47338:SF4">
    <property type="entry name" value="ZN(II)2CYS6 TRANSCRIPTION FACTOR (EUROFUNG)"/>
    <property type="match status" value="1"/>
</dbReference>
<dbReference type="Pfam" id="PF00172">
    <property type="entry name" value="Zn_clus"/>
    <property type="match status" value="1"/>
</dbReference>
<dbReference type="Proteomes" id="UP000191672">
    <property type="component" value="Unassembled WGS sequence"/>
</dbReference>
<evidence type="ECO:0000256" key="5">
    <source>
        <dbReference type="ARBA" id="ARBA00023163"/>
    </source>
</evidence>
<evidence type="ECO:0000313" key="10">
    <source>
        <dbReference type="Proteomes" id="UP000191672"/>
    </source>
</evidence>
<dbReference type="InterPro" id="IPR007219">
    <property type="entry name" value="XnlR_reg_dom"/>
</dbReference>
<evidence type="ECO:0000256" key="4">
    <source>
        <dbReference type="ARBA" id="ARBA00023125"/>
    </source>
</evidence>
<dbReference type="GO" id="GO:0000981">
    <property type="term" value="F:DNA-binding transcription factor activity, RNA polymerase II-specific"/>
    <property type="evidence" value="ECO:0007669"/>
    <property type="project" value="InterPro"/>
</dbReference>
<dbReference type="SUPFAM" id="SSF57701">
    <property type="entry name" value="Zn2/Cys6 DNA-binding domain"/>
    <property type="match status" value="1"/>
</dbReference>
<dbReference type="GO" id="GO:0005634">
    <property type="term" value="C:nucleus"/>
    <property type="evidence" value="ECO:0007669"/>
    <property type="project" value="UniProtKB-SubCell"/>
</dbReference>
<organism evidence="9 10">
    <name type="scientific">Penicillium antarcticum</name>
    <dbReference type="NCBI Taxonomy" id="416450"/>
    <lineage>
        <taxon>Eukaryota</taxon>
        <taxon>Fungi</taxon>
        <taxon>Dikarya</taxon>
        <taxon>Ascomycota</taxon>
        <taxon>Pezizomycotina</taxon>
        <taxon>Eurotiomycetes</taxon>
        <taxon>Eurotiomycetidae</taxon>
        <taxon>Eurotiales</taxon>
        <taxon>Aspergillaceae</taxon>
        <taxon>Penicillium</taxon>
    </lineage>
</organism>
<dbReference type="PROSITE" id="PS50048">
    <property type="entry name" value="ZN2_CY6_FUNGAL_2"/>
    <property type="match status" value="1"/>
</dbReference>
<keyword evidence="6" id="KW-0539">Nucleus</keyword>
<feature type="compositionally biased region" description="Polar residues" evidence="7">
    <location>
        <begin position="142"/>
        <end position="152"/>
    </location>
</feature>
<dbReference type="InterPro" id="IPR001138">
    <property type="entry name" value="Zn2Cys6_DnaBD"/>
</dbReference>
<sequence length="663" mass="73893">MTGKGSDYFPVQRIAQACLPCRRKKCRCTGDRPTCAQCQRLGTECTYFDEHSRHHAAPHQVGRDDPDSSQDNAGTGETRANELLRRMATLEAKIENLGSGLQRIEQCLVALVDGDYSHRIGLLTSAKQGGNRPGKSHETTERAGSSNSQPSDSLFGDFGIPEEVFMAVIDAYFHYCHNQPYSFFHEENFRQRLRAQMIPKHLVLTAMAVAVRFCPHPYFAGGVREASVDYANRAWKLIVSDCFTVGKVAEVSTVQTVALLGLFDFTAGRSRHGSAWVKVGLAVRIAQDCGLMLENATFLPYAEQEERRRVFWSVYLLDRLVSCGRGRPPVIVDASCHLQLPSDESIWRSGLWTKTQSLDEMANRTLSMSQRQGAFAQVIAIAQILGRIAQYMLQDSNIRSPHPPWDPSSDFAAVESDLLHFEAYLEIQISVKGVLAPHISAEGIMDSQSTGPIIFSRALFHLCYCLLSHPFLMRRRIDTCRNLAPMSFMKRSSDLAWHHAQQMMALIREARKCGCSFHSSSSGYAVTVAGSIIALRTYDSDPQDFEKAQLLLDEALLYLDTVGQHWSNVITMASTLRQMVYNGFLGSSLGDLTQILTFTNAEEETLWAVVDYNTMSDQDTDDTIMDGQTADGALLSSWVELFGAADYSLFPAISTIHQDRGSW</sequence>
<proteinExistence type="predicted"/>
<dbReference type="GO" id="GO:0003677">
    <property type="term" value="F:DNA binding"/>
    <property type="evidence" value="ECO:0007669"/>
    <property type="project" value="UniProtKB-KW"/>
</dbReference>
<name>A0A1V6PPC0_9EURO</name>
<comment type="caution">
    <text evidence="9">The sequence shown here is derived from an EMBL/GenBank/DDBJ whole genome shotgun (WGS) entry which is preliminary data.</text>
</comment>
<dbReference type="PROSITE" id="PS00463">
    <property type="entry name" value="ZN2_CY6_FUNGAL_1"/>
    <property type="match status" value="1"/>
</dbReference>
<keyword evidence="2" id="KW-0479">Metal-binding</keyword>
<dbReference type="Gene3D" id="4.10.240.10">
    <property type="entry name" value="Zn(2)-C6 fungal-type DNA-binding domain"/>
    <property type="match status" value="1"/>
</dbReference>
<dbReference type="GO" id="GO:0008270">
    <property type="term" value="F:zinc ion binding"/>
    <property type="evidence" value="ECO:0007669"/>
    <property type="project" value="InterPro"/>
</dbReference>
<dbReference type="InterPro" id="IPR050815">
    <property type="entry name" value="TF_fung"/>
</dbReference>
<dbReference type="SMART" id="SM00066">
    <property type="entry name" value="GAL4"/>
    <property type="match status" value="1"/>
</dbReference>
<dbReference type="AlphaFoldDB" id="A0A1V6PPC0"/>
<dbReference type="STRING" id="416450.A0A1V6PPC0"/>
<dbReference type="CDD" id="cd00067">
    <property type="entry name" value="GAL4"/>
    <property type="match status" value="1"/>
</dbReference>
<dbReference type="PANTHER" id="PTHR47338">
    <property type="entry name" value="ZN(II)2CYS6 TRANSCRIPTION FACTOR (EUROFUNG)-RELATED"/>
    <property type="match status" value="1"/>
</dbReference>
<feature type="domain" description="Zn(2)-C6 fungal-type" evidence="8">
    <location>
        <begin position="17"/>
        <end position="47"/>
    </location>
</feature>
<keyword evidence="5" id="KW-0804">Transcription</keyword>
<evidence type="ECO:0000256" key="7">
    <source>
        <dbReference type="SAM" id="MobiDB-lite"/>
    </source>
</evidence>
<dbReference type="EMBL" id="MDYN01000081">
    <property type="protein sequence ID" value="OQD78783.1"/>
    <property type="molecule type" value="Genomic_DNA"/>
</dbReference>